<evidence type="ECO:0000313" key="5">
    <source>
        <dbReference type="Proteomes" id="UP000319557"/>
    </source>
</evidence>
<keyword evidence="2" id="KW-0472">Membrane</keyword>
<dbReference type="EMBL" id="CP036261">
    <property type="protein sequence ID" value="QDS87446.1"/>
    <property type="molecule type" value="Genomic_DNA"/>
</dbReference>
<keyword evidence="2" id="KW-0812">Transmembrane</keyword>
<dbReference type="AlphaFoldDB" id="A0A517LXU5"/>
<feature type="domain" description="GYF" evidence="3">
    <location>
        <begin position="133"/>
        <end position="180"/>
    </location>
</feature>
<evidence type="ECO:0000256" key="1">
    <source>
        <dbReference type="SAM" id="MobiDB-lite"/>
    </source>
</evidence>
<feature type="transmembrane region" description="Helical" evidence="2">
    <location>
        <begin position="244"/>
        <end position="264"/>
    </location>
</feature>
<feature type="compositionally biased region" description="Low complexity" evidence="1">
    <location>
        <begin position="25"/>
        <end position="38"/>
    </location>
</feature>
<proteinExistence type="predicted"/>
<name>A0A517LXU5_9BACT</name>
<protein>
    <recommendedName>
        <fullName evidence="3">GYF domain-containing protein</fullName>
    </recommendedName>
</protein>
<dbReference type="KEGG" id="ruv:EC9_16240"/>
<dbReference type="Pfam" id="PF14237">
    <property type="entry name" value="GYF_2"/>
    <property type="match status" value="1"/>
</dbReference>
<dbReference type="SUPFAM" id="SSF55277">
    <property type="entry name" value="GYF domain"/>
    <property type="match status" value="1"/>
</dbReference>
<feature type="compositionally biased region" description="Polar residues" evidence="1">
    <location>
        <begin position="66"/>
        <end position="76"/>
    </location>
</feature>
<dbReference type="InterPro" id="IPR035445">
    <property type="entry name" value="GYF-like_dom_sf"/>
</dbReference>
<dbReference type="Proteomes" id="UP000319557">
    <property type="component" value="Chromosome"/>
</dbReference>
<feature type="region of interest" description="Disordered" evidence="1">
    <location>
        <begin position="22"/>
        <end position="125"/>
    </location>
</feature>
<evidence type="ECO:0000259" key="3">
    <source>
        <dbReference type="Pfam" id="PF14237"/>
    </source>
</evidence>
<reference evidence="4 5" key="1">
    <citation type="submission" date="2019-02" db="EMBL/GenBank/DDBJ databases">
        <title>Deep-cultivation of Planctomycetes and their phenomic and genomic characterization uncovers novel biology.</title>
        <authorList>
            <person name="Wiegand S."/>
            <person name="Jogler M."/>
            <person name="Boedeker C."/>
            <person name="Pinto D."/>
            <person name="Vollmers J."/>
            <person name="Rivas-Marin E."/>
            <person name="Kohn T."/>
            <person name="Peeters S.H."/>
            <person name="Heuer A."/>
            <person name="Rast P."/>
            <person name="Oberbeckmann S."/>
            <person name="Bunk B."/>
            <person name="Jeske O."/>
            <person name="Meyerdierks A."/>
            <person name="Storesund J.E."/>
            <person name="Kallscheuer N."/>
            <person name="Luecker S."/>
            <person name="Lage O.M."/>
            <person name="Pohl T."/>
            <person name="Merkel B.J."/>
            <person name="Hornburger P."/>
            <person name="Mueller R.-W."/>
            <person name="Bruemmer F."/>
            <person name="Labrenz M."/>
            <person name="Spormann A.M."/>
            <person name="Op den Camp H."/>
            <person name="Overmann J."/>
            <person name="Amann R."/>
            <person name="Jetten M.S.M."/>
            <person name="Mascher T."/>
            <person name="Medema M.H."/>
            <person name="Devos D.P."/>
            <person name="Kaster A.-K."/>
            <person name="Ovreas L."/>
            <person name="Rohde M."/>
            <person name="Galperin M.Y."/>
            <person name="Jogler C."/>
        </authorList>
    </citation>
    <scope>NUCLEOTIDE SEQUENCE [LARGE SCALE GENOMIC DNA]</scope>
    <source>
        <strain evidence="4 5">EC9</strain>
    </source>
</reference>
<evidence type="ECO:0000313" key="4">
    <source>
        <dbReference type="EMBL" id="QDS87446.1"/>
    </source>
</evidence>
<organism evidence="4 5">
    <name type="scientific">Rosistilla ulvae</name>
    <dbReference type="NCBI Taxonomy" id="1930277"/>
    <lineage>
        <taxon>Bacteria</taxon>
        <taxon>Pseudomonadati</taxon>
        <taxon>Planctomycetota</taxon>
        <taxon>Planctomycetia</taxon>
        <taxon>Pirellulales</taxon>
        <taxon>Pirellulaceae</taxon>
        <taxon>Rosistilla</taxon>
    </lineage>
</organism>
<keyword evidence="2" id="KW-1133">Transmembrane helix</keyword>
<gene>
    <name evidence="4" type="ORF">EC9_16240</name>
</gene>
<sequence>MAGKRGKCPRCNTLFRIPIGDQELSIPIDSPSPSRIGPAADEAPVPLPQENPVLETDLGAAASAMQPESTAVQSVDSPVEAPTASEPQPETPLAVAAVKPRVEVTNDSPPDVSQHETSQDESSPLAAASDVVWYVRPPSGGQYGPAGGALMQQWIQEHRVVPGSLVWRDGWAQWQAAEDVFGRDFGSSGVADIDLNADLPEIAAGSQSAAKPNRFVDPMESEPKTTPTEFERRQLAKRKRRTRMIAMLTGISLFLIVVIILVVLSKSGDA</sequence>
<accession>A0A517LXU5</accession>
<evidence type="ECO:0000256" key="2">
    <source>
        <dbReference type="SAM" id="Phobius"/>
    </source>
</evidence>
<keyword evidence="5" id="KW-1185">Reference proteome</keyword>
<dbReference type="InterPro" id="IPR025640">
    <property type="entry name" value="GYF_2"/>
</dbReference>